<dbReference type="PIRSF" id="PIRSF038953">
    <property type="entry name" value="SigI"/>
    <property type="match status" value="1"/>
</dbReference>
<keyword evidence="4 6" id="KW-0238">DNA-binding</keyword>
<keyword evidence="3 6" id="KW-0731">Sigma factor</keyword>
<dbReference type="InterPro" id="IPR013325">
    <property type="entry name" value="RNA_pol_sigma_r2"/>
</dbReference>
<protein>
    <recommendedName>
        <fullName evidence="6">RNA polymerase sigma factor SigI</fullName>
    </recommendedName>
</protein>
<comment type="subcellular location">
    <subcellularLocation>
        <location evidence="6">Cytoplasm</location>
    </subcellularLocation>
</comment>
<feature type="domain" description="RNA polymerase sigma-70 region 2" evidence="7">
    <location>
        <begin position="41"/>
        <end position="112"/>
    </location>
</feature>
<dbReference type="Proteomes" id="UP000243650">
    <property type="component" value="Unassembled WGS sequence"/>
</dbReference>
<dbReference type="SUPFAM" id="SSF88946">
    <property type="entry name" value="Sigma2 domain of RNA polymerase sigma factors"/>
    <property type="match status" value="1"/>
</dbReference>
<dbReference type="InterPro" id="IPR007627">
    <property type="entry name" value="RNA_pol_sigma70_r2"/>
</dbReference>
<evidence type="ECO:0000313" key="8">
    <source>
        <dbReference type="EMBL" id="PRO66866.1"/>
    </source>
</evidence>
<feature type="short sequence motif" description="Polymerase core binding" evidence="6">
    <location>
        <begin position="67"/>
        <end position="80"/>
    </location>
</feature>
<accession>A0A2P6MKQ1</accession>
<dbReference type="Pfam" id="PF04542">
    <property type="entry name" value="Sigma70_r2"/>
    <property type="match status" value="1"/>
</dbReference>
<evidence type="ECO:0000256" key="1">
    <source>
        <dbReference type="ARBA" id="ARBA00022490"/>
    </source>
</evidence>
<name>A0A2P6MKQ1_ALKUR</name>
<comment type="similarity">
    <text evidence="6">Belongs to the sigma-70 factor family. SigI subfamily.</text>
</comment>
<proteinExistence type="inferred from homology"/>
<dbReference type="NCBIfam" id="TIGR02895">
    <property type="entry name" value="spore_sigI"/>
    <property type="match status" value="1"/>
</dbReference>
<dbReference type="EMBL" id="PVNS01000002">
    <property type="protein sequence ID" value="PRO66866.1"/>
    <property type="molecule type" value="Genomic_DNA"/>
</dbReference>
<keyword evidence="2 6" id="KW-0805">Transcription regulation</keyword>
<gene>
    <name evidence="6 8" type="primary">sigI</name>
    <name evidence="8" type="ORF">C6I21_02785</name>
</gene>
<evidence type="ECO:0000313" key="9">
    <source>
        <dbReference type="Proteomes" id="UP000243650"/>
    </source>
</evidence>
<keyword evidence="6" id="KW-0346">Stress response</keyword>
<evidence type="ECO:0000256" key="2">
    <source>
        <dbReference type="ARBA" id="ARBA00023015"/>
    </source>
</evidence>
<dbReference type="OrthoDB" id="3190733at2"/>
<dbReference type="GO" id="GO:0005737">
    <property type="term" value="C:cytoplasm"/>
    <property type="evidence" value="ECO:0007669"/>
    <property type="project" value="UniProtKB-SubCell"/>
</dbReference>
<keyword evidence="9" id="KW-1185">Reference proteome</keyword>
<keyword evidence="1 6" id="KW-0963">Cytoplasm</keyword>
<comment type="activity regulation">
    <text evidence="6">Negatively regulated by the anti-sigma-I factor RsgI.</text>
</comment>
<dbReference type="InterPro" id="IPR014244">
    <property type="entry name" value="RNA_pol_sigma-I"/>
</dbReference>
<evidence type="ECO:0000256" key="5">
    <source>
        <dbReference type="ARBA" id="ARBA00023163"/>
    </source>
</evidence>
<dbReference type="HAMAP" id="MF_02064">
    <property type="entry name" value="Sigma70_SigI"/>
    <property type="match status" value="1"/>
</dbReference>
<dbReference type="Gene3D" id="1.10.1740.10">
    <property type="match status" value="1"/>
</dbReference>
<evidence type="ECO:0000256" key="6">
    <source>
        <dbReference type="HAMAP-Rule" id="MF_02064"/>
    </source>
</evidence>
<sequence length="251" mass="29087">MHGVRELEAATLSARRLFINDELEKAVWEVQNGNKEVESRLIRKYIPFIKKTVSSVCRRFIQEGRDEELSIALLAFSEALHHYTPGRGASFLSFAGLVIRRRVIDFIRREQRLPGWVSLDYEEDGSEGMENAVESVISLSSYHRDQLSSEQREELTQLKEELLPFQITLSDVASQCPRHRDARDNMAAIAGELASDEMLSLLMKKKKRMPMNEVMKRVSMSRKTLERNRKYIIALWLILAGDYDRLKEWAV</sequence>
<keyword evidence="5 6" id="KW-0804">Transcription</keyword>
<comment type="caution">
    <text evidence="8">The sequence shown here is derived from an EMBL/GenBank/DDBJ whole genome shotgun (WGS) entry which is preliminary data.</text>
</comment>
<dbReference type="GO" id="GO:0016987">
    <property type="term" value="F:sigma factor activity"/>
    <property type="evidence" value="ECO:0007669"/>
    <property type="project" value="UniProtKB-UniRule"/>
</dbReference>
<comment type="subunit">
    <text evidence="6">Interacts with RsgI.</text>
</comment>
<comment type="function">
    <text evidence="6">Sigma factors are initiation factors that promote the attachment of RNA polymerase to specific initiation sites and are then released.</text>
</comment>
<evidence type="ECO:0000256" key="3">
    <source>
        <dbReference type="ARBA" id="ARBA00023082"/>
    </source>
</evidence>
<dbReference type="PANTHER" id="PTHR30385">
    <property type="entry name" value="SIGMA FACTOR F FLAGELLAR"/>
    <property type="match status" value="1"/>
</dbReference>
<dbReference type="AlphaFoldDB" id="A0A2P6MKQ1"/>
<reference evidence="8 9" key="1">
    <citation type="submission" date="2018-03" db="EMBL/GenBank/DDBJ databases">
        <title>Bacillus urumqiensis sp. nov., a moderately haloalkaliphilic bacterium isolated from a salt lake.</title>
        <authorList>
            <person name="Zhao B."/>
            <person name="Liao Z."/>
        </authorList>
    </citation>
    <scope>NUCLEOTIDE SEQUENCE [LARGE SCALE GENOMIC DNA]</scope>
    <source>
        <strain evidence="8 9">BZ-SZ-XJ18</strain>
    </source>
</reference>
<evidence type="ECO:0000256" key="4">
    <source>
        <dbReference type="ARBA" id="ARBA00023125"/>
    </source>
</evidence>
<feature type="DNA-binding region" description="H-T-H motif" evidence="6">
    <location>
        <begin position="211"/>
        <end position="230"/>
    </location>
</feature>
<evidence type="ECO:0000259" key="7">
    <source>
        <dbReference type="Pfam" id="PF04542"/>
    </source>
</evidence>
<organism evidence="8 9">
    <name type="scientific">Alkalicoccus urumqiensis</name>
    <name type="common">Bacillus urumqiensis</name>
    <dbReference type="NCBI Taxonomy" id="1548213"/>
    <lineage>
        <taxon>Bacteria</taxon>
        <taxon>Bacillati</taxon>
        <taxon>Bacillota</taxon>
        <taxon>Bacilli</taxon>
        <taxon>Bacillales</taxon>
        <taxon>Bacillaceae</taxon>
        <taxon>Alkalicoccus</taxon>
    </lineage>
</organism>
<dbReference type="PANTHER" id="PTHR30385:SF6">
    <property type="entry name" value="RNA POLYMERASE SIGMA FACTOR SIGI"/>
    <property type="match status" value="1"/>
</dbReference>
<dbReference type="GO" id="GO:0006352">
    <property type="term" value="P:DNA-templated transcription initiation"/>
    <property type="evidence" value="ECO:0007669"/>
    <property type="project" value="UniProtKB-UniRule"/>
</dbReference>
<dbReference type="GO" id="GO:0003677">
    <property type="term" value="F:DNA binding"/>
    <property type="evidence" value="ECO:0007669"/>
    <property type="project" value="UniProtKB-UniRule"/>
</dbReference>